<protein>
    <recommendedName>
        <fullName evidence="3">Myb-like domain-containing protein</fullName>
    </recommendedName>
</protein>
<gene>
    <name evidence="1" type="ORF">ALTATR162_LOCUS1999</name>
</gene>
<evidence type="ECO:0000313" key="1">
    <source>
        <dbReference type="EMBL" id="CAG5147199.1"/>
    </source>
</evidence>
<sequence length="230" mass="26682">MDAESYRQSVAPEPLKELRRWNYEEENKLLHLIKVENKTYKDTAVALNRSTQSVQHRYSIIQQRDESASITWTSELDTAIIDGRRRGLTPNQIAQEISIPDKAIQSRWQVLRATTRVPEDVLALRRRKEFHDFTPQEDETILRLYVEGKDDKDIAVLADIKEKSQTEIMTRRQKLVAESSPIYRRLVRMWHGTWEEDGNKEEIDALGLAVGGGKYKWMKEGDWSGGAALE</sequence>
<comment type="caution">
    <text evidence="1">The sequence shown here is derived from an EMBL/GenBank/DDBJ whole genome shotgun (WGS) entry which is preliminary data.</text>
</comment>
<organism evidence="1 2">
    <name type="scientific">Alternaria atra</name>
    <dbReference type="NCBI Taxonomy" id="119953"/>
    <lineage>
        <taxon>Eukaryota</taxon>
        <taxon>Fungi</taxon>
        <taxon>Dikarya</taxon>
        <taxon>Ascomycota</taxon>
        <taxon>Pezizomycotina</taxon>
        <taxon>Dothideomycetes</taxon>
        <taxon>Pleosporomycetidae</taxon>
        <taxon>Pleosporales</taxon>
        <taxon>Pleosporineae</taxon>
        <taxon>Pleosporaceae</taxon>
        <taxon>Alternaria</taxon>
        <taxon>Alternaria sect. Ulocladioides</taxon>
    </lineage>
</organism>
<evidence type="ECO:0008006" key="3">
    <source>
        <dbReference type="Google" id="ProtNLM"/>
    </source>
</evidence>
<dbReference type="AlphaFoldDB" id="A0A8J2MWL2"/>
<name>A0A8J2MWL2_9PLEO</name>
<accession>A0A8J2MWL2</accession>
<keyword evidence="2" id="KW-1185">Reference proteome</keyword>
<reference evidence="1" key="1">
    <citation type="submission" date="2021-05" db="EMBL/GenBank/DDBJ databases">
        <authorList>
            <person name="Stam R."/>
        </authorList>
    </citation>
    <scope>NUCLEOTIDE SEQUENCE</scope>
    <source>
        <strain evidence="1">CS162</strain>
    </source>
</reference>
<proteinExistence type="predicted"/>
<dbReference type="RefSeq" id="XP_043165536.1">
    <property type="nucleotide sequence ID" value="XM_043309601.1"/>
</dbReference>
<dbReference type="OrthoDB" id="3729788at2759"/>
<dbReference type="EMBL" id="CAJRGZ010000015">
    <property type="protein sequence ID" value="CAG5147199.1"/>
    <property type="molecule type" value="Genomic_DNA"/>
</dbReference>
<dbReference type="Proteomes" id="UP000676310">
    <property type="component" value="Unassembled WGS sequence"/>
</dbReference>
<dbReference type="GeneID" id="67013394"/>
<evidence type="ECO:0000313" key="2">
    <source>
        <dbReference type="Proteomes" id="UP000676310"/>
    </source>
</evidence>